<dbReference type="PROSITE" id="PS50928">
    <property type="entry name" value="ABC_TM1"/>
    <property type="match status" value="1"/>
</dbReference>
<protein>
    <submittedName>
        <fullName evidence="10">Multiple sugar transport system permease protein</fullName>
    </submittedName>
</protein>
<name>A0A1I5HMA6_9ACTN</name>
<comment type="subcellular location">
    <subcellularLocation>
        <location evidence="1">Cell membrane</location>
        <topology evidence="1">Multi-pass membrane protein</topology>
    </subcellularLocation>
</comment>
<gene>
    <name evidence="10" type="ORF">SAMN05660359_03816</name>
</gene>
<dbReference type="EMBL" id="FOWE01000010">
    <property type="protein sequence ID" value="SFO49448.1"/>
    <property type="molecule type" value="Genomic_DNA"/>
</dbReference>
<dbReference type="RefSeq" id="WP_244274329.1">
    <property type="nucleotide sequence ID" value="NZ_FOWE01000010.1"/>
</dbReference>
<dbReference type="InterPro" id="IPR000515">
    <property type="entry name" value="MetI-like"/>
</dbReference>
<keyword evidence="5 8" id="KW-1133">Transmembrane helix</keyword>
<evidence type="ECO:0000313" key="10">
    <source>
        <dbReference type="EMBL" id="SFO49448.1"/>
    </source>
</evidence>
<feature type="region of interest" description="Disordered" evidence="7">
    <location>
        <begin position="1"/>
        <end position="25"/>
    </location>
</feature>
<dbReference type="GO" id="GO:0055085">
    <property type="term" value="P:transmembrane transport"/>
    <property type="evidence" value="ECO:0007669"/>
    <property type="project" value="InterPro"/>
</dbReference>
<evidence type="ECO:0000313" key="11">
    <source>
        <dbReference type="Proteomes" id="UP000183642"/>
    </source>
</evidence>
<evidence type="ECO:0000256" key="7">
    <source>
        <dbReference type="SAM" id="MobiDB-lite"/>
    </source>
</evidence>
<dbReference type="Proteomes" id="UP000183642">
    <property type="component" value="Unassembled WGS sequence"/>
</dbReference>
<keyword evidence="10" id="KW-0762">Sugar transport</keyword>
<dbReference type="PANTHER" id="PTHR43744:SF12">
    <property type="entry name" value="ABC TRANSPORTER PERMEASE PROTEIN MG189-RELATED"/>
    <property type="match status" value="1"/>
</dbReference>
<evidence type="ECO:0000256" key="2">
    <source>
        <dbReference type="ARBA" id="ARBA00022448"/>
    </source>
</evidence>
<evidence type="ECO:0000256" key="1">
    <source>
        <dbReference type="ARBA" id="ARBA00004651"/>
    </source>
</evidence>
<evidence type="ECO:0000259" key="9">
    <source>
        <dbReference type="PROSITE" id="PS50928"/>
    </source>
</evidence>
<keyword evidence="4 8" id="KW-0812">Transmembrane</keyword>
<reference evidence="11" key="1">
    <citation type="submission" date="2016-10" db="EMBL/GenBank/DDBJ databases">
        <authorList>
            <person name="Varghese N."/>
            <person name="Submissions S."/>
        </authorList>
    </citation>
    <scope>NUCLEOTIDE SEQUENCE [LARGE SCALE GENOMIC DNA]</scope>
    <source>
        <strain evidence="11">DSM 43161</strain>
    </source>
</reference>
<feature type="transmembrane region" description="Helical" evidence="8">
    <location>
        <begin position="102"/>
        <end position="122"/>
    </location>
</feature>
<feature type="transmembrane region" description="Helical" evidence="8">
    <location>
        <begin position="134"/>
        <end position="158"/>
    </location>
</feature>
<feature type="transmembrane region" description="Helical" evidence="8">
    <location>
        <begin position="32"/>
        <end position="56"/>
    </location>
</feature>
<dbReference type="GO" id="GO:0005886">
    <property type="term" value="C:plasma membrane"/>
    <property type="evidence" value="ECO:0007669"/>
    <property type="project" value="UniProtKB-SubCell"/>
</dbReference>
<dbReference type="AlphaFoldDB" id="A0A1I5HMA6"/>
<evidence type="ECO:0000256" key="5">
    <source>
        <dbReference type="ARBA" id="ARBA00022989"/>
    </source>
</evidence>
<evidence type="ECO:0000256" key="6">
    <source>
        <dbReference type="ARBA" id="ARBA00023136"/>
    </source>
</evidence>
<dbReference type="SUPFAM" id="SSF161098">
    <property type="entry name" value="MetI-like"/>
    <property type="match status" value="1"/>
</dbReference>
<accession>A0A1I5HMA6</accession>
<feature type="domain" description="ABC transmembrane type-1" evidence="9">
    <location>
        <begin position="98"/>
        <end position="216"/>
    </location>
</feature>
<sequence length="216" mass="22868">MSTVAPVESGPQREDTSRSRLTRGGATRESPLSVAAAMILLVGAAVYFLLPVYWLIVNATKTQPDLIDSNGFWFAEWNLGENLSELFARDGGIYLRWALNSLLYAGLGAAVGTLLAAMAGYAMAKYQFRGREALFALVLGGVLVPATALALPLFLLFARVDLTNTFWRCSCRASSARSASTCPGSSPRRRCPTSSSTPPGSTGPASGGSSPRWPSG</sequence>
<dbReference type="InterPro" id="IPR035906">
    <property type="entry name" value="MetI-like_sf"/>
</dbReference>
<keyword evidence="2" id="KW-0813">Transport</keyword>
<organism evidence="10 11">
    <name type="scientific">Geodermatophilus obscurus</name>
    <dbReference type="NCBI Taxonomy" id="1861"/>
    <lineage>
        <taxon>Bacteria</taxon>
        <taxon>Bacillati</taxon>
        <taxon>Actinomycetota</taxon>
        <taxon>Actinomycetes</taxon>
        <taxon>Geodermatophilales</taxon>
        <taxon>Geodermatophilaceae</taxon>
        <taxon>Geodermatophilus</taxon>
    </lineage>
</organism>
<evidence type="ECO:0000256" key="3">
    <source>
        <dbReference type="ARBA" id="ARBA00022475"/>
    </source>
</evidence>
<evidence type="ECO:0000256" key="4">
    <source>
        <dbReference type="ARBA" id="ARBA00022692"/>
    </source>
</evidence>
<keyword evidence="11" id="KW-1185">Reference proteome</keyword>
<evidence type="ECO:0000256" key="8">
    <source>
        <dbReference type="SAM" id="Phobius"/>
    </source>
</evidence>
<dbReference type="Gene3D" id="1.10.3720.10">
    <property type="entry name" value="MetI-like"/>
    <property type="match status" value="1"/>
</dbReference>
<keyword evidence="6 8" id="KW-0472">Membrane</keyword>
<keyword evidence="3" id="KW-1003">Cell membrane</keyword>
<proteinExistence type="predicted"/>
<feature type="region of interest" description="Disordered" evidence="7">
    <location>
        <begin position="176"/>
        <end position="216"/>
    </location>
</feature>
<dbReference type="PANTHER" id="PTHR43744">
    <property type="entry name" value="ABC TRANSPORTER PERMEASE PROTEIN MG189-RELATED-RELATED"/>
    <property type="match status" value="1"/>
</dbReference>